<dbReference type="AlphaFoldDB" id="W8Q1X8"/>
<dbReference type="VEuPathDB" id="MicrosporidiaDB:Eint_070395"/>
<dbReference type="KEGG" id="ein:Eint_070395"/>
<keyword evidence="2" id="KW-1185">Reference proteome</keyword>
<sequence>MRMKFVAEKSTSLQDVEDEKQANVATLRENEKILILSVEEEIALNKQNIGNDVYYGAKRAFLSGGKKKLDEKLVSLGLDDEQQLIVSNLIMSKEIKR</sequence>
<reference evidence="1 2" key="2">
    <citation type="journal article" date="2012" name="Proc. Natl. Acad. Sci. U.S.A.">
        <title>Gain and loss of multiple functionally related, horizontally transferred genes in the reduced genomes of two microsporidian parasites.</title>
        <authorList>
            <person name="Pombert J.-F."/>
            <person name="Selman M."/>
            <person name="Burki F."/>
            <person name="Bardell F.T."/>
            <person name="Farinelli L."/>
            <person name="Solter L.F."/>
            <person name="Whitman D.W."/>
            <person name="Weiss L.M."/>
            <person name="Corradi N."/>
            <person name="Keeling P.J."/>
        </authorList>
    </citation>
    <scope>NUCLEOTIDE SEQUENCE [LARGE SCALE GENOMIC DNA]</scope>
    <source>
        <strain evidence="1 2">ATCC 50506</strain>
    </source>
</reference>
<dbReference type="HOGENOM" id="CLU_2346673_0_0_1"/>
<gene>
    <name evidence="1" type="ORF">Eint_070395</name>
</gene>
<proteinExistence type="predicted"/>
<dbReference type="GeneID" id="20314058"/>
<name>W8Q1X8_ENCIT</name>
<accession>W8Q1X8</accession>
<dbReference type="EMBL" id="CP001948">
    <property type="protein sequence ID" value="AHL30124.1"/>
    <property type="molecule type" value="Genomic_DNA"/>
</dbReference>
<dbReference type="RefSeq" id="XP_009161869.1">
    <property type="nucleotide sequence ID" value="XM_009163605.1"/>
</dbReference>
<evidence type="ECO:0000313" key="2">
    <source>
        <dbReference type="Proteomes" id="UP000002313"/>
    </source>
</evidence>
<dbReference type="OrthoDB" id="2191283at2759"/>
<organism evidence="1 2">
    <name type="scientific">Encephalitozoon intestinalis (strain ATCC 50506)</name>
    <name type="common">Microsporidian parasite</name>
    <name type="synonym">Septata intestinalis</name>
    <dbReference type="NCBI Taxonomy" id="876142"/>
    <lineage>
        <taxon>Eukaryota</taxon>
        <taxon>Fungi</taxon>
        <taxon>Fungi incertae sedis</taxon>
        <taxon>Microsporidia</taxon>
        <taxon>Unikaryonidae</taxon>
        <taxon>Encephalitozoon</taxon>
    </lineage>
</organism>
<protein>
    <submittedName>
        <fullName evidence="1">Uncharacterized protein</fullName>
    </submittedName>
</protein>
<reference evidence="1 2" key="1">
    <citation type="journal article" date="2010" name="Nat. Commun.">
        <title>The complete sequence of the smallest known nuclear genome from the microsporidian Encephalitozoon intestinalis.</title>
        <authorList>
            <person name="Corradi N."/>
            <person name="Pombert J.-F."/>
            <person name="Farinelli L."/>
            <person name="Didier E.S."/>
            <person name="Keeling P.J."/>
        </authorList>
    </citation>
    <scope>NUCLEOTIDE SEQUENCE [LARGE SCALE GENOMIC DNA]</scope>
    <source>
        <strain evidence="1 2">ATCC 50506</strain>
    </source>
</reference>
<dbReference type="Proteomes" id="UP000002313">
    <property type="component" value="Chromosome VII"/>
</dbReference>
<evidence type="ECO:0000313" key="1">
    <source>
        <dbReference type="EMBL" id="AHL30124.1"/>
    </source>
</evidence>